<protein>
    <submittedName>
        <fullName evidence="2">Uncharacterized protein</fullName>
    </submittedName>
</protein>
<feature type="compositionally biased region" description="Polar residues" evidence="1">
    <location>
        <begin position="282"/>
        <end position="291"/>
    </location>
</feature>
<feature type="compositionally biased region" description="Low complexity" evidence="1">
    <location>
        <begin position="234"/>
        <end position="251"/>
    </location>
</feature>
<dbReference type="AlphaFoldDB" id="A0A428MR59"/>
<sequence length="291" mass="31138">MKFLIQPIRVHPWPTRVRLVLQLTPHSGDIHRRHASYRQMSRSRPIRLAAVTCISAAALVHAQSRSASQHPSTTAPVTSVLPATQPTQTPPPLPPTPAQLPAQHARVTYSDDKLTVSASNSSLNQILREISHQTGIKITGGVADERVFGEYGPAAASQVLASLLDGTASNMVLVQSTTSAPAELILTPRMGGPTPPNPNAARFDDNEPEEPPSRPAPEAVQPNPPQTQPPQPAATPATSSTPVQNNPETAAPTPPPADSTQQQSPNGVKTPQQIYDELMRLRQQQQSNPPK</sequence>
<dbReference type="Proteomes" id="UP000269669">
    <property type="component" value="Unassembled WGS sequence"/>
</dbReference>
<dbReference type="EMBL" id="RSDW01000001">
    <property type="protein sequence ID" value="RSL19391.1"/>
    <property type="molecule type" value="Genomic_DNA"/>
</dbReference>
<feature type="compositionally biased region" description="Pro residues" evidence="1">
    <location>
        <begin position="88"/>
        <end position="98"/>
    </location>
</feature>
<accession>A0A428MR59</accession>
<feature type="compositionally biased region" description="Polar residues" evidence="1">
    <location>
        <begin position="65"/>
        <end position="77"/>
    </location>
</feature>
<comment type="caution">
    <text evidence="2">The sequence shown here is derived from an EMBL/GenBank/DDBJ whole genome shotgun (WGS) entry which is preliminary data.</text>
</comment>
<name>A0A428MR59_9BACT</name>
<feature type="region of interest" description="Disordered" evidence="1">
    <location>
        <begin position="185"/>
        <end position="291"/>
    </location>
</feature>
<organism evidence="2 3">
    <name type="scientific">Edaphobacter aggregans</name>
    <dbReference type="NCBI Taxonomy" id="570835"/>
    <lineage>
        <taxon>Bacteria</taxon>
        <taxon>Pseudomonadati</taxon>
        <taxon>Acidobacteriota</taxon>
        <taxon>Terriglobia</taxon>
        <taxon>Terriglobales</taxon>
        <taxon>Acidobacteriaceae</taxon>
        <taxon>Edaphobacter</taxon>
    </lineage>
</organism>
<evidence type="ECO:0000313" key="2">
    <source>
        <dbReference type="EMBL" id="RSL19391.1"/>
    </source>
</evidence>
<reference evidence="2 3" key="1">
    <citation type="submission" date="2018-12" db="EMBL/GenBank/DDBJ databases">
        <title>Sequencing of bacterial isolates from soil warming experiment in Harvard Forest, Massachusetts, USA.</title>
        <authorList>
            <person name="Deangelis K."/>
        </authorList>
    </citation>
    <scope>NUCLEOTIDE SEQUENCE [LARGE SCALE GENOMIC DNA]</scope>
    <source>
        <strain evidence="2 3">EB153</strain>
    </source>
</reference>
<evidence type="ECO:0000313" key="3">
    <source>
        <dbReference type="Proteomes" id="UP000269669"/>
    </source>
</evidence>
<feature type="region of interest" description="Disordered" evidence="1">
    <location>
        <begin position="65"/>
        <end position="104"/>
    </location>
</feature>
<feature type="compositionally biased region" description="Pro residues" evidence="1">
    <location>
        <begin position="222"/>
        <end position="233"/>
    </location>
</feature>
<proteinExistence type="predicted"/>
<keyword evidence="3" id="KW-1185">Reference proteome</keyword>
<evidence type="ECO:0000256" key="1">
    <source>
        <dbReference type="SAM" id="MobiDB-lite"/>
    </source>
</evidence>
<gene>
    <name evidence="2" type="ORF">EDE15_5057</name>
</gene>